<protein>
    <submittedName>
        <fullName evidence="1">Uncharacterized protein</fullName>
    </submittedName>
</protein>
<reference evidence="1 2" key="1">
    <citation type="submission" date="2019-07" db="EMBL/GenBank/DDBJ databases">
        <authorList>
            <person name="Jastrzebski P J."/>
            <person name="Paukszto L."/>
            <person name="Jastrzebski P J."/>
        </authorList>
    </citation>
    <scope>NUCLEOTIDE SEQUENCE [LARGE SCALE GENOMIC DNA]</scope>
    <source>
        <strain evidence="1 2">WMS-il1</strain>
    </source>
</reference>
<gene>
    <name evidence="1" type="ORF">WMSIL1_LOCUS9627</name>
</gene>
<name>A0A564YUX5_HYMDI</name>
<proteinExistence type="predicted"/>
<organism evidence="1 2">
    <name type="scientific">Hymenolepis diminuta</name>
    <name type="common">Rat tapeworm</name>
    <dbReference type="NCBI Taxonomy" id="6216"/>
    <lineage>
        <taxon>Eukaryota</taxon>
        <taxon>Metazoa</taxon>
        <taxon>Spiralia</taxon>
        <taxon>Lophotrochozoa</taxon>
        <taxon>Platyhelminthes</taxon>
        <taxon>Cestoda</taxon>
        <taxon>Eucestoda</taxon>
        <taxon>Cyclophyllidea</taxon>
        <taxon>Hymenolepididae</taxon>
        <taxon>Hymenolepis</taxon>
    </lineage>
</organism>
<dbReference type="AlphaFoldDB" id="A0A564YUX5"/>
<keyword evidence="2" id="KW-1185">Reference proteome</keyword>
<feature type="non-terminal residue" evidence="1">
    <location>
        <position position="81"/>
    </location>
</feature>
<evidence type="ECO:0000313" key="1">
    <source>
        <dbReference type="EMBL" id="VUZ50819.1"/>
    </source>
</evidence>
<sequence>MITPLGVCVNGTQRFVVAKSIREGCHCKKVKSIEYRSCLCQTVSVAEVVFIVDESVSSRVPDYSRRVRDILQLTIRTFKES</sequence>
<dbReference type="Proteomes" id="UP000321570">
    <property type="component" value="Unassembled WGS sequence"/>
</dbReference>
<evidence type="ECO:0000313" key="2">
    <source>
        <dbReference type="Proteomes" id="UP000321570"/>
    </source>
</evidence>
<accession>A0A564YUX5</accession>
<dbReference type="EMBL" id="CABIJS010000399">
    <property type="protein sequence ID" value="VUZ50819.1"/>
    <property type="molecule type" value="Genomic_DNA"/>
</dbReference>